<dbReference type="EMBL" id="NBTY01000006">
    <property type="protein sequence ID" value="OTP80278.1"/>
    <property type="molecule type" value="Genomic_DNA"/>
</dbReference>
<accession>A0A242NA00</accession>
<proteinExistence type="predicted"/>
<organism evidence="1 2">
    <name type="scientific">Caballeronia sordidicola</name>
    <name type="common">Burkholderia sordidicola</name>
    <dbReference type="NCBI Taxonomy" id="196367"/>
    <lineage>
        <taxon>Bacteria</taxon>
        <taxon>Pseudomonadati</taxon>
        <taxon>Pseudomonadota</taxon>
        <taxon>Betaproteobacteria</taxon>
        <taxon>Burkholderiales</taxon>
        <taxon>Burkholderiaceae</taxon>
        <taxon>Caballeronia</taxon>
    </lineage>
</organism>
<reference evidence="1 2" key="1">
    <citation type="submission" date="2017-03" db="EMBL/GenBank/DDBJ databases">
        <title>Genome analysis of strain PAMC 26510.</title>
        <authorList>
            <person name="Oh H.-M."/>
            <person name="Yang J.-A."/>
        </authorList>
    </citation>
    <scope>NUCLEOTIDE SEQUENCE [LARGE SCALE GENOMIC DNA]</scope>
    <source>
        <strain evidence="1 2">PAMC 26510</strain>
    </source>
</reference>
<dbReference type="Proteomes" id="UP000194546">
    <property type="component" value="Unassembled WGS sequence"/>
</dbReference>
<protein>
    <submittedName>
        <fullName evidence="1">Transcriptional regulator</fullName>
    </submittedName>
</protein>
<dbReference type="AlphaFoldDB" id="A0A242NA00"/>
<sequence length="25" mass="2841">MVTASVDRTLPWAAGRGKRWFFKGC</sequence>
<gene>
    <name evidence="1" type="ORF">PAMC26510_01435</name>
</gene>
<comment type="caution">
    <text evidence="1">The sequence shown here is derived from an EMBL/GenBank/DDBJ whole genome shotgun (WGS) entry which is preliminary data.</text>
</comment>
<name>A0A242NA00_CABSO</name>
<evidence type="ECO:0000313" key="1">
    <source>
        <dbReference type="EMBL" id="OTP80278.1"/>
    </source>
</evidence>
<evidence type="ECO:0000313" key="2">
    <source>
        <dbReference type="Proteomes" id="UP000194546"/>
    </source>
</evidence>